<proteinExistence type="predicted"/>
<keyword evidence="3" id="KW-1185">Reference proteome</keyword>
<dbReference type="Proteomes" id="UP000075883">
    <property type="component" value="Unassembled WGS sequence"/>
</dbReference>
<evidence type="ECO:0000313" key="2">
    <source>
        <dbReference type="EnsemblMetazoa" id="ACUA002245-PA"/>
    </source>
</evidence>
<reference evidence="2" key="2">
    <citation type="submission" date="2020-05" db="UniProtKB">
        <authorList>
            <consortium name="EnsemblMetazoa"/>
        </authorList>
    </citation>
    <scope>IDENTIFICATION</scope>
    <source>
        <strain evidence="2">A-37</strain>
    </source>
</reference>
<accession>A0A182LUG1</accession>
<name>A0A182LUG1_9DIPT</name>
<sequence length="118" mass="13454">MNDRWGSTHTDDLSVLLKLFTERMDVLVLRLCGCYNTDWIGLTSSGACAPGGNRELLERPPRLLPPDDDPDPLLLFPPLPLPVVPLPALMSGRRLYVLYQLLWLLMCDDLLLWLLLLW</sequence>
<evidence type="ECO:0000313" key="3">
    <source>
        <dbReference type="Proteomes" id="UP000075883"/>
    </source>
</evidence>
<dbReference type="EMBL" id="AXCM01001643">
    <property type="status" value="NOT_ANNOTATED_CDS"/>
    <property type="molecule type" value="Genomic_DNA"/>
</dbReference>
<keyword evidence="1" id="KW-1133">Transmembrane helix</keyword>
<reference evidence="3" key="1">
    <citation type="submission" date="2013-09" db="EMBL/GenBank/DDBJ databases">
        <title>The Genome Sequence of Anopheles culicifacies species A.</title>
        <authorList>
            <consortium name="The Broad Institute Genomics Platform"/>
            <person name="Neafsey D.E."/>
            <person name="Besansky N."/>
            <person name="Howell P."/>
            <person name="Walton C."/>
            <person name="Young S.K."/>
            <person name="Zeng Q."/>
            <person name="Gargeya S."/>
            <person name="Fitzgerald M."/>
            <person name="Haas B."/>
            <person name="Abouelleil A."/>
            <person name="Allen A.W."/>
            <person name="Alvarado L."/>
            <person name="Arachchi H.M."/>
            <person name="Berlin A.M."/>
            <person name="Chapman S.B."/>
            <person name="Gainer-Dewar J."/>
            <person name="Goldberg J."/>
            <person name="Griggs A."/>
            <person name="Gujja S."/>
            <person name="Hansen M."/>
            <person name="Howarth C."/>
            <person name="Imamovic A."/>
            <person name="Ireland A."/>
            <person name="Larimer J."/>
            <person name="McCowan C."/>
            <person name="Murphy C."/>
            <person name="Pearson M."/>
            <person name="Poon T.W."/>
            <person name="Priest M."/>
            <person name="Roberts A."/>
            <person name="Saif S."/>
            <person name="Shea T."/>
            <person name="Sisk P."/>
            <person name="Sykes S."/>
            <person name="Wortman J."/>
            <person name="Nusbaum C."/>
            <person name="Birren B."/>
        </authorList>
    </citation>
    <scope>NUCLEOTIDE SEQUENCE [LARGE SCALE GENOMIC DNA]</scope>
    <source>
        <strain evidence="3">A-37</strain>
    </source>
</reference>
<keyword evidence="1" id="KW-0472">Membrane</keyword>
<dbReference type="VEuPathDB" id="VectorBase:ACUA002245"/>
<feature type="transmembrane region" description="Helical" evidence="1">
    <location>
        <begin position="96"/>
        <end position="116"/>
    </location>
</feature>
<protein>
    <submittedName>
        <fullName evidence="2">Uncharacterized protein</fullName>
    </submittedName>
</protein>
<evidence type="ECO:0000256" key="1">
    <source>
        <dbReference type="SAM" id="Phobius"/>
    </source>
</evidence>
<organism evidence="2 3">
    <name type="scientific">Anopheles culicifacies</name>
    <dbReference type="NCBI Taxonomy" id="139723"/>
    <lineage>
        <taxon>Eukaryota</taxon>
        <taxon>Metazoa</taxon>
        <taxon>Ecdysozoa</taxon>
        <taxon>Arthropoda</taxon>
        <taxon>Hexapoda</taxon>
        <taxon>Insecta</taxon>
        <taxon>Pterygota</taxon>
        <taxon>Neoptera</taxon>
        <taxon>Endopterygota</taxon>
        <taxon>Diptera</taxon>
        <taxon>Nematocera</taxon>
        <taxon>Culicoidea</taxon>
        <taxon>Culicidae</taxon>
        <taxon>Anophelinae</taxon>
        <taxon>Anopheles</taxon>
        <taxon>culicifacies species complex</taxon>
    </lineage>
</organism>
<dbReference type="EnsemblMetazoa" id="ACUA002245-RA">
    <property type="protein sequence ID" value="ACUA002245-PA"/>
    <property type="gene ID" value="ACUA002245"/>
</dbReference>
<dbReference type="AlphaFoldDB" id="A0A182LUG1"/>
<keyword evidence="1" id="KW-0812">Transmembrane</keyword>